<sequence>MSVMGQHSSTQVSARDIRQIFSASQNDAEDEAVLQKVNEVDNISHHHQLMSFSEWLESICRLGVLKFSLKKKVQGEDEGDGHVGDLHYFDCIKKAIEMVCEDRAEATENPPMILHRSLHWNDATDCWPGQERDLGIDDGFRNKWSV</sequence>
<keyword evidence="2" id="KW-1185">Reference proteome</keyword>
<evidence type="ECO:0000313" key="1">
    <source>
        <dbReference type="EMBL" id="EJK68312.1"/>
    </source>
</evidence>
<dbReference type="Proteomes" id="UP000266841">
    <property type="component" value="Unassembled WGS sequence"/>
</dbReference>
<comment type="caution">
    <text evidence="1">The sequence shown here is derived from an EMBL/GenBank/DDBJ whole genome shotgun (WGS) entry which is preliminary data.</text>
</comment>
<dbReference type="AlphaFoldDB" id="K0TCU3"/>
<dbReference type="EMBL" id="AGNL01011568">
    <property type="protein sequence ID" value="EJK68312.1"/>
    <property type="molecule type" value="Genomic_DNA"/>
</dbReference>
<proteinExistence type="predicted"/>
<protein>
    <submittedName>
        <fullName evidence="1">Uncharacterized protein</fullName>
    </submittedName>
</protein>
<evidence type="ECO:0000313" key="2">
    <source>
        <dbReference type="Proteomes" id="UP000266841"/>
    </source>
</evidence>
<organism evidence="1 2">
    <name type="scientific">Thalassiosira oceanica</name>
    <name type="common">Marine diatom</name>
    <dbReference type="NCBI Taxonomy" id="159749"/>
    <lineage>
        <taxon>Eukaryota</taxon>
        <taxon>Sar</taxon>
        <taxon>Stramenopiles</taxon>
        <taxon>Ochrophyta</taxon>
        <taxon>Bacillariophyta</taxon>
        <taxon>Coscinodiscophyceae</taxon>
        <taxon>Thalassiosirophycidae</taxon>
        <taxon>Thalassiosirales</taxon>
        <taxon>Thalassiosiraceae</taxon>
        <taxon>Thalassiosira</taxon>
    </lineage>
</organism>
<name>K0TCU3_THAOC</name>
<gene>
    <name evidence="1" type="ORF">THAOC_10520</name>
</gene>
<accession>K0TCU3</accession>
<reference evidence="1 2" key="1">
    <citation type="journal article" date="2012" name="Genome Biol.">
        <title>Genome and low-iron response of an oceanic diatom adapted to chronic iron limitation.</title>
        <authorList>
            <person name="Lommer M."/>
            <person name="Specht M."/>
            <person name="Roy A.S."/>
            <person name="Kraemer L."/>
            <person name="Andreson R."/>
            <person name="Gutowska M.A."/>
            <person name="Wolf J."/>
            <person name="Bergner S.V."/>
            <person name="Schilhabel M.B."/>
            <person name="Klostermeier U.C."/>
            <person name="Beiko R.G."/>
            <person name="Rosenstiel P."/>
            <person name="Hippler M."/>
            <person name="Laroche J."/>
        </authorList>
    </citation>
    <scope>NUCLEOTIDE SEQUENCE [LARGE SCALE GENOMIC DNA]</scope>
    <source>
        <strain evidence="1 2">CCMP1005</strain>
    </source>
</reference>